<comment type="caution">
    <text evidence="1">The sequence shown here is derived from an EMBL/GenBank/DDBJ whole genome shotgun (WGS) entry which is preliminary data.</text>
</comment>
<accession>A0ABR2QS19</accession>
<reference evidence="1 2" key="1">
    <citation type="journal article" date="2024" name="G3 (Bethesda)">
        <title>Genome assembly of Hibiscus sabdariffa L. provides insights into metabolisms of medicinal natural products.</title>
        <authorList>
            <person name="Kim T."/>
        </authorList>
    </citation>
    <scope>NUCLEOTIDE SEQUENCE [LARGE SCALE GENOMIC DNA]</scope>
    <source>
        <strain evidence="1">TK-2024</strain>
        <tissue evidence="1">Old leaves</tissue>
    </source>
</reference>
<protein>
    <submittedName>
        <fullName evidence="1">Uncharacterized protein</fullName>
    </submittedName>
</protein>
<proteinExistence type="predicted"/>
<organism evidence="1 2">
    <name type="scientific">Hibiscus sabdariffa</name>
    <name type="common">roselle</name>
    <dbReference type="NCBI Taxonomy" id="183260"/>
    <lineage>
        <taxon>Eukaryota</taxon>
        <taxon>Viridiplantae</taxon>
        <taxon>Streptophyta</taxon>
        <taxon>Embryophyta</taxon>
        <taxon>Tracheophyta</taxon>
        <taxon>Spermatophyta</taxon>
        <taxon>Magnoliopsida</taxon>
        <taxon>eudicotyledons</taxon>
        <taxon>Gunneridae</taxon>
        <taxon>Pentapetalae</taxon>
        <taxon>rosids</taxon>
        <taxon>malvids</taxon>
        <taxon>Malvales</taxon>
        <taxon>Malvaceae</taxon>
        <taxon>Malvoideae</taxon>
        <taxon>Hibiscus</taxon>
    </lineage>
</organism>
<gene>
    <name evidence="1" type="ORF">V6N11_061055</name>
</gene>
<name>A0ABR2QS19_9ROSI</name>
<dbReference type="EMBL" id="JBBPBN010000034">
    <property type="protein sequence ID" value="KAK9003496.1"/>
    <property type="molecule type" value="Genomic_DNA"/>
</dbReference>
<dbReference type="Proteomes" id="UP001396334">
    <property type="component" value="Unassembled WGS sequence"/>
</dbReference>
<sequence>MAKTVTPVVPVVSSDVVYVPEVPSEVVVPVSGVGDSTVSGVVGPTTTDFGKVAIVEGTTASASVKGGKHPWNPLISTEAITFFEKLLGAKDSMVSSAPVELLKELLGVIFSDAAKDAFQRRVCWEGQLILSP</sequence>
<keyword evidence="2" id="KW-1185">Reference proteome</keyword>
<evidence type="ECO:0000313" key="2">
    <source>
        <dbReference type="Proteomes" id="UP001396334"/>
    </source>
</evidence>
<evidence type="ECO:0000313" key="1">
    <source>
        <dbReference type="EMBL" id="KAK9003496.1"/>
    </source>
</evidence>